<dbReference type="PROSITE" id="PS51186">
    <property type="entry name" value="GNAT"/>
    <property type="match status" value="1"/>
</dbReference>
<dbReference type="PANTHER" id="PTHR43072">
    <property type="entry name" value="N-ACETYLTRANSFERASE"/>
    <property type="match status" value="1"/>
</dbReference>
<sequence length="164" mass="18667">MDTDIRPATADDRESIRELARETWYDTYVELERDVIDETVDAWYSDEELERALSTPGTTMLVSEAGEGRIVGVAHGVVQEDEGDVLRLYVHPDHQREGIGTALHERLRENLEDFNMRRMRAIDLASNAEGRTFYEDLGFEKTGEGTVDIGGESRQEVVYTLDLE</sequence>
<reference evidence="2" key="1">
    <citation type="submission" date="2022-06" db="EMBL/GenBank/DDBJ databases">
        <title>Diverse halophilic archaea isolated from saline environments.</title>
        <authorList>
            <person name="Cui H.-L."/>
        </authorList>
    </citation>
    <scope>NUCLEOTIDE SEQUENCE</scope>
    <source>
        <strain evidence="2">WLHS1</strain>
    </source>
</reference>
<dbReference type="InterPro" id="IPR016181">
    <property type="entry name" value="Acyl_CoA_acyltransferase"/>
</dbReference>
<gene>
    <name evidence="2" type="ORF">NGM29_03250</name>
</gene>
<dbReference type="KEGG" id="sawl:NGM29_03250"/>
<dbReference type="RefSeq" id="WP_254158940.1">
    <property type="nucleotide sequence ID" value="NZ_CP100355.1"/>
</dbReference>
<dbReference type="Proteomes" id="UP001056855">
    <property type="component" value="Chromosome"/>
</dbReference>
<dbReference type="CDD" id="cd04301">
    <property type="entry name" value="NAT_SF"/>
    <property type="match status" value="1"/>
</dbReference>
<proteinExistence type="predicted"/>
<keyword evidence="3" id="KW-1185">Reference proteome</keyword>
<evidence type="ECO:0000313" key="3">
    <source>
        <dbReference type="Proteomes" id="UP001056855"/>
    </source>
</evidence>
<dbReference type="EMBL" id="CP100355">
    <property type="protein sequence ID" value="UTF54312.1"/>
    <property type="molecule type" value="Genomic_DNA"/>
</dbReference>
<evidence type="ECO:0000259" key="1">
    <source>
        <dbReference type="PROSITE" id="PS51186"/>
    </source>
</evidence>
<dbReference type="InterPro" id="IPR000182">
    <property type="entry name" value="GNAT_dom"/>
</dbReference>
<dbReference type="GO" id="GO:0016747">
    <property type="term" value="F:acyltransferase activity, transferring groups other than amino-acyl groups"/>
    <property type="evidence" value="ECO:0007669"/>
    <property type="project" value="InterPro"/>
</dbReference>
<organism evidence="2 3">
    <name type="scientific">Natronosalvus rutilus</name>
    <dbReference type="NCBI Taxonomy" id="2953753"/>
    <lineage>
        <taxon>Archaea</taxon>
        <taxon>Methanobacteriati</taxon>
        <taxon>Methanobacteriota</taxon>
        <taxon>Stenosarchaea group</taxon>
        <taxon>Halobacteria</taxon>
        <taxon>Halobacteriales</taxon>
        <taxon>Natrialbaceae</taxon>
        <taxon>Natronosalvus</taxon>
    </lineage>
</organism>
<dbReference type="Pfam" id="PF13673">
    <property type="entry name" value="Acetyltransf_10"/>
    <property type="match status" value="1"/>
</dbReference>
<dbReference type="PANTHER" id="PTHR43072:SF52">
    <property type="entry name" value="GCN5-RELATED N-ACETYLTRANSFERASE"/>
    <property type="match status" value="1"/>
</dbReference>
<feature type="domain" description="N-acetyltransferase" evidence="1">
    <location>
        <begin position="3"/>
        <end position="164"/>
    </location>
</feature>
<dbReference type="AlphaFoldDB" id="A0A9E7SVS0"/>
<dbReference type="SUPFAM" id="SSF55729">
    <property type="entry name" value="Acyl-CoA N-acyltransferases (Nat)"/>
    <property type="match status" value="1"/>
</dbReference>
<dbReference type="Gene3D" id="3.40.630.30">
    <property type="match status" value="1"/>
</dbReference>
<accession>A0A9E7SVS0</accession>
<protein>
    <submittedName>
        <fullName evidence="2">GNAT family N-acetyltransferase</fullName>
    </submittedName>
</protein>
<evidence type="ECO:0000313" key="2">
    <source>
        <dbReference type="EMBL" id="UTF54312.1"/>
    </source>
</evidence>
<name>A0A9E7SVS0_9EURY</name>
<dbReference type="GeneID" id="73289030"/>